<reference evidence="2" key="2">
    <citation type="submission" date="2022-10" db="UniProtKB">
        <authorList>
            <consortium name="EnsemblMetazoa"/>
        </authorList>
    </citation>
    <scope>IDENTIFICATION</scope>
    <source>
        <strain evidence="2">LVP_AGWG</strain>
    </source>
</reference>
<dbReference type="InterPro" id="IPR004839">
    <property type="entry name" value="Aminotransferase_I/II_large"/>
</dbReference>
<dbReference type="EnsemblMetazoa" id="AAEL022297-RA">
    <property type="protein sequence ID" value="AAEL022297-PA"/>
    <property type="gene ID" value="AAEL022297"/>
</dbReference>
<evidence type="ECO:0000313" key="2">
    <source>
        <dbReference type="EnsemblMetazoa" id="AAEL022297-PA"/>
    </source>
</evidence>
<dbReference type="GO" id="GO:0006559">
    <property type="term" value="P:L-phenylalanine catabolic process"/>
    <property type="evidence" value="ECO:0007669"/>
    <property type="project" value="TreeGrafter"/>
</dbReference>
<proteinExistence type="predicted"/>
<sequence>MKDLKDLSALQLNTRNAVKGGSSSSSKRTKWNVPITDFARLTHNPIRAIVEGLKIAPNPDKPLIALSIGSARVEFLKKVNPTTFGNLKPAPEVIDALRSVARQAVADYVSHQGDVTANDVILCSGASCALDLCLSVLAGPGQNILIPRPGFSIYRTLAEGFGVECRYYDFDAGQELEVDL</sequence>
<dbReference type="InterPro" id="IPR015424">
    <property type="entry name" value="PyrdxlP-dep_Trfase"/>
</dbReference>
<dbReference type="PANTHER" id="PTHR45744:SF2">
    <property type="entry name" value="TYROSINE AMINOTRANSFERASE"/>
    <property type="match status" value="1"/>
</dbReference>
<dbReference type="PANTHER" id="PTHR45744">
    <property type="entry name" value="TYROSINE AMINOTRANSFERASE"/>
    <property type="match status" value="1"/>
</dbReference>
<dbReference type="GO" id="GO:0006572">
    <property type="term" value="P:L-tyrosine catabolic process"/>
    <property type="evidence" value="ECO:0007669"/>
    <property type="project" value="TreeGrafter"/>
</dbReference>
<evidence type="ECO:0000313" key="3">
    <source>
        <dbReference type="Proteomes" id="UP000008820"/>
    </source>
</evidence>
<dbReference type="InterPro" id="IPR015421">
    <property type="entry name" value="PyrdxlP-dep_Trfase_major"/>
</dbReference>
<name>A0A903VEE6_AEDAE</name>
<feature type="domain" description="Aminotransferase class I/classII large" evidence="1">
    <location>
        <begin position="101"/>
        <end position="179"/>
    </location>
</feature>
<dbReference type="AlphaFoldDB" id="A0A903VEE6"/>
<reference evidence="3" key="1">
    <citation type="submission" date="2017-06" db="EMBL/GenBank/DDBJ databases">
        <title>Aedes aegypti genome working group (AGWG) sequencing and assembly.</title>
        <authorList>
            <consortium name="Aedes aegypti Genome Working Group (AGWG)"/>
            <person name="Matthews B.J."/>
        </authorList>
    </citation>
    <scope>NUCLEOTIDE SEQUENCE [LARGE SCALE GENOMIC DNA]</scope>
    <source>
        <strain evidence="3">LVP_AGWG</strain>
    </source>
</reference>
<dbReference type="GO" id="GO:0004838">
    <property type="term" value="F:L-tyrosine-2-oxoglutarate transaminase activity"/>
    <property type="evidence" value="ECO:0007669"/>
    <property type="project" value="TreeGrafter"/>
</dbReference>
<accession>A0A903VEE6</accession>
<keyword evidence="3" id="KW-1185">Reference proteome</keyword>
<dbReference type="GO" id="GO:0030170">
    <property type="term" value="F:pyridoxal phosphate binding"/>
    <property type="evidence" value="ECO:0007669"/>
    <property type="project" value="InterPro"/>
</dbReference>
<dbReference type="Pfam" id="PF00155">
    <property type="entry name" value="Aminotran_1_2"/>
    <property type="match status" value="1"/>
</dbReference>
<evidence type="ECO:0000259" key="1">
    <source>
        <dbReference type="Pfam" id="PF00155"/>
    </source>
</evidence>
<dbReference type="OrthoDB" id="7042322at2759"/>
<dbReference type="Gene3D" id="3.40.640.10">
    <property type="entry name" value="Type I PLP-dependent aspartate aminotransferase-like (Major domain)"/>
    <property type="match status" value="1"/>
</dbReference>
<dbReference type="SUPFAM" id="SSF53383">
    <property type="entry name" value="PLP-dependent transferases"/>
    <property type="match status" value="1"/>
</dbReference>
<protein>
    <recommendedName>
        <fullName evidence="1">Aminotransferase class I/classII large domain-containing protein</fullName>
    </recommendedName>
</protein>
<organism evidence="2 3">
    <name type="scientific">Aedes aegypti</name>
    <name type="common">Yellowfever mosquito</name>
    <name type="synonym">Culex aegypti</name>
    <dbReference type="NCBI Taxonomy" id="7159"/>
    <lineage>
        <taxon>Eukaryota</taxon>
        <taxon>Metazoa</taxon>
        <taxon>Ecdysozoa</taxon>
        <taxon>Arthropoda</taxon>
        <taxon>Hexapoda</taxon>
        <taxon>Insecta</taxon>
        <taxon>Pterygota</taxon>
        <taxon>Neoptera</taxon>
        <taxon>Endopterygota</taxon>
        <taxon>Diptera</taxon>
        <taxon>Nematocera</taxon>
        <taxon>Culicoidea</taxon>
        <taxon>Culicidae</taxon>
        <taxon>Culicinae</taxon>
        <taxon>Aedini</taxon>
        <taxon>Aedes</taxon>
        <taxon>Stegomyia</taxon>
    </lineage>
</organism>
<dbReference type="Proteomes" id="UP000008820">
    <property type="component" value="Unassembled WGS sequence"/>
</dbReference>
<gene>
    <name evidence="2" type="primary">110680590</name>
</gene>